<feature type="signal peptide" evidence="1">
    <location>
        <begin position="1"/>
        <end position="19"/>
    </location>
</feature>
<gene>
    <name evidence="2" type="ORF">GGR31_002670</name>
</gene>
<feature type="chain" id="PRO_5045606719" evidence="1">
    <location>
        <begin position="20"/>
        <end position="263"/>
    </location>
</feature>
<keyword evidence="1" id="KW-0732">Signal</keyword>
<comment type="caution">
    <text evidence="2">The sequence shown here is derived from an EMBL/GenBank/DDBJ whole genome shotgun (WGS) entry which is preliminary data.</text>
</comment>
<protein>
    <submittedName>
        <fullName evidence="2">Uncharacterized protein</fullName>
    </submittedName>
</protein>
<accession>A0ABU1K8S9</accession>
<evidence type="ECO:0000256" key="1">
    <source>
        <dbReference type="SAM" id="SignalP"/>
    </source>
</evidence>
<dbReference type="RefSeq" id="WP_309730046.1">
    <property type="nucleotide sequence ID" value="NZ_JAVDQA010000009.1"/>
</dbReference>
<reference evidence="2 3" key="1">
    <citation type="submission" date="2023-07" db="EMBL/GenBank/DDBJ databases">
        <title>Genomic Encyclopedia of Type Strains, Phase IV (KMG-IV): sequencing the most valuable type-strain genomes for metagenomic binning, comparative biology and taxonomic classification.</title>
        <authorList>
            <person name="Goeker M."/>
        </authorList>
    </citation>
    <scope>NUCLEOTIDE SEQUENCE [LARGE SCALE GENOMIC DNA]</scope>
    <source>
        <strain evidence="2 3">DSM 102814</strain>
    </source>
</reference>
<sequence>MKILFFTIFCWLFISETHAQEVATSLVEKIPFNKEQFVGVDKFNNQYSINKNIFFKLDKQTNKNYQFSDIQLGKIFSVDIINPLKITLFYRDMNTVVILDNRLNEIRRINFNTISEFRNVGFATTANDRSLWIFNLDLQQLELFDYNRNVVLSHTQPISNQILGQRSNFNFCWLLNEKKLQFYNSYGSLISEYKNDGIQAFIEDNGSVIILKNNKLSILPKNSTEFKPLSISENAVKDFYLNNENLYLYSGEFIYHYQLTLPK</sequence>
<dbReference type="EMBL" id="JAVDQA010000009">
    <property type="protein sequence ID" value="MDR6301995.1"/>
    <property type="molecule type" value="Genomic_DNA"/>
</dbReference>
<evidence type="ECO:0000313" key="3">
    <source>
        <dbReference type="Proteomes" id="UP001257659"/>
    </source>
</evidence>
<keyword evidence="3" id="KW-1185">Reference proteome</keyword>
<proteinExistence type="predicted"/>
<name>A0ABU1K8S9_9FLAO</name>
<organism evidence="2 3">
    <name type="scientific">Mesonia maritima</name>
    <dbReference type="NCBI Taxonomy" id="1793873"/>
    <lineage>
        <taxon>Bacteria</taxon>
        <taxon>Pseudomonadati</taxon>
        <taxon>Bacteroidota</taxon>
        <taxon>Flavobacteriia</taxon>
        <taxon>Flavobacteriales</taxon>
        <taxon>Flavobacteriaceae</taxon>
        <taxon>Mesonia</taxon>
    </lineage>
</organism>
<dbReference type="Proteomes" id="UP001257659">
    <property type="component" value="Unassembled WGS sequence"/>
</dbReference>
<evidence type="ECO:0000313" key="2">
    <source>
        <dbReference type="EMBL" id="MDR6301995.1"/>
    </source>
</evidence>